<dbReference type="Proteomes" id="UP000587527">
    <property type="component" value="Unassembled WGS sequence"/>
</dbReference>
<dbReference type="Gene3D" id="2.40.37.10">
    <property type="entry name" value="Lyase, Ornithine Decarboxylase, Chain A, domain 1"/>
    <property type="match status" value="1"/>
</dbReference>
<dbReference type="SUPFAM" id="SSF50621">
    <property type="entry name" value="Alanine racemase C-terminal domain-like"/>
    <property type="match status" value="1"/>
</dbReference>
<evidence type="ECO:0000256" key="1">
    <source>
        <dbReference type="ARBA" id="ARBA00001933"/>
    </source>
</evidence>
<proteinExistence type="predicted"/>
<keyword evidence="2" id="KW-0663">Pyridoxal phosphate</keyword>
<dbReference type="SUPFAM" id="SSF51419">
    <property type="entry name" value="PLP-binding barrel"/>
    <property type="match status" value="1"/>
</dbReference>
<sequence>MDGDTDTAAPVMIGNMLPQSWVSRVDLKLIADSVGTPVFVYSEDQLLRNVGRITSAAEAAGLADRVELFVPFFPNSNPHVLQPLQEAGVGLLLQVPGEYRILRQFGFDKFIVSPGHVADEEIDFWSATGYPTFLGSLSEVEHALRTNAPSISARIDSLDSGKPGIKYGELGRLSDLLKEYDRDLECFEVYCGSGNSLDEMSKIIETMFEIFNTHFPTSRSINFAGGHGFVYESWDETEKHFDWGRYFLTIRDIADRMGVPEHVAFLFEPARDVLADTGVLLMGVKRDVITNPVFSLVVTDGSRMLMPSAQLRDRRHNVAFLDAEMREICARNTTDGVYAAVRGRTILRHDYILPGHYWVPTGVDAESYMLVLDVGAYCATQHMEFLNVPPAAEVLVNTDGSAHLITSRGDDLDKWRNLLAVKKELSK</sequence>
<gene>
    <name evidence="3" type="ORF">F4553_002123</name>
</gene>
<evidence type="ECO:0000256" key="2">
    <source>
        <dbReference type="ARBA" id="ARBA00022898"/>
    </source>
</evidence>
<dbReference type="PANTHER" id="PTHR43727:SF2">
    <property type="entry name" value="GROUP IV DECARBOXYLASE"/>
    <property type="match status" value="1"/>
</dbReference>
<evidence type="ECO:0000313" key="3">
    <source>
        <dbReference type="EMBL" id="MBB5868744.1"/>
    </source>
</evidence>
<dbReference type="InterPro" id="IPR029066">
    <property type="entry name" value="PLP-binding_barrel"/>
</dbReference>
<dbReference type="EMBL" id="JACHMN010000002">
    <property type="protein sequence ID" value="MBB5868744.1"/>
    <property type="molecule type" value="Genomic_DNA"/>
</dbReference>
<dbReference type="GO" id="GO:0009089">
    <property type="term" value="P:lysine biosynthetic process via diaminopimelate"/>
    <property type="evidence" value="ECO:0007669"/>
    <property type="project" value="TreeGrafter"/>
</dbReference>
<dbReference type="Gene3D" id="3.20.20.10">
    <property type="entry name" value="Alanine racemase"/>
    <property type="match status" value="1"/>
</dbReference>
<keyword evidence="4" id="KW-1185">Reference proteome</keyword>
<dbReference type="GO" id="GO:0008836">
    <property type="term" value="F:diaminopimelate decarboxylase activity"/>
    <property type="evidence" value="ECO:0007669"/>
    <property type="project" value="TreeGrafter"/>
</dbReference>
<comment type="caution">
    <text evidence="3">The sequence shown here is derived from an EMBL/GenBank/DDBJ whole genome shotgun (WGS) entry which is preliminary data.</text>
</comment>
<comment type="cofactor">
    <cofactor evidence="1">
        <name>pyridoxal 5'-phosphate</name>
        <dbReference type="ChEBI" id="CHEBI:597326"/>
    </cofactor>
</comment>
<name>A0A841BKE5_9ACTN</name>
<accession>A0A841BKE5</accession>
<dbReference type="AlphaFoldDB" id="A0A841BKE5"/>
<reference evidence="3 4" key="1">
    <citation type="submission" date="2020-08" db="EMBL/GenBank/DDBJ databases">
        <title>Sequencing the genomes of 1000 actinobacteria strains.</title>
        <authorList>
            <person name="Klenk H.-P."/>
        </authorList>
    </citation>
    <scope>NUCLEOTIDE SEQUENCE [LARGE SCALE GENOMIC DNA]</scope>
    <source>
        <strain evidence="3 4">DSM 45362</strain>
    </source>
</reference>
<evidence type="ECO:0000313" key="4">
    <source>
        <dbReference type="Proteomes" id="UP000587527"/>
    </source>
</evidence>
<protein>
    <submittedName>
        <fullName evidence="3">Diaminopimelate decarboxylase</fullName>
    </submittedName>
</protein>
<dbReference type="InterPro" id="IPR009006">
    <property type="entry name" value="Ala_racemase/Decarboxylase_C"/>
</dbReference>
<organism evidence="3 4">
    <name type="scientific">Allocatelliglobosispora scoriae</name>
    <dbReference type="NCBI Taxonomy" id="643052"/>
    <lineage>
        <taxon>Bacteria</taxon>
        <taxon>Bacillati</taxon>
        <taxon>Actinomycetota</taxon>
        <taxon>Actinomycetes</taxon>
        <taxon>Micromonosporales</taxon>
        <taxon>Micromonosporaceae</taxon>
        <taxon>Allocatelliglobosispora</taxon>
    </lineage>
</organism>
<dbReference type="PANTHER" id="PTHR43727">
    <property type="entry name" value="DIAMINOPIMELATE DECARBOXYLASE"/>
    <property type="match status" value="1"/>
</dbReference>
<dbReference type="RefSeq" id="WP_184834905.1">
    <property type="nucleotide sequence ID" value="NZ_JACHMN010000002.1"/>
</dbReference>